<dbReference type="AlphaFoldDB" id="A0ABD1RHU0"/>
<evidence type="ECO:0000256" key="1">
    <source>
        <dbReference type="SAM" id="MobiDB-lite"/>
    </source>
</evidence>
<reference evidence="4" key="1">
    <citation type="submission" date="2024-07" db="EMBL/GenBank/DDBJ databases">
        <title>Two chromosome-level genome assemblies of Korean endemic species Abeliophyllum distichum and Forsythia ovata (Oleaceae).</title>
        <authorList>
            <person name="Jang H."/>
        </authorList>
    </citation>
    <scope>NUCLEOTIDE SEQUENCE [LARGE SCALE GENOMIC DNA]</scope>
</reference>
<dbReference type="EMBL" id="JBFOLJ010000012">
    <property type="protein sequence ID" value="KAL2487571.1"/>
    <property type="molecule type" value="Genomic_DNA"/>
</dbReference>
<proteinExistence type="predicted"/>
<evidence type="ECO:0000313" key="4">
    <source>
        <dbReference type="Proteomes" id="UP001604277"/>
    </source>
</evidence>
<evidence type="ECO:0000259" key="2">
    <source>
        <dbReference type="Pfam" id="PF14498"/>
    </source>
</evidence>
<organism evidence="3 4">
    <name type="scientific">Forsythia ovata</name>
    <dbReference type="NCBI Taxonomy" id="205694"/>
    <lineage>
        <taxon>Eukaryota</taxon>
        <taxon>Viridiplantae</taxon>
        <taxon>Streptophyta</taxon>
        <taxon>Embryophyta</taxon>
        <taxon>Tracheophyta</taxon>
        <taxon>Spermatophyta</taxon>
        <taxon>Magnoliopsida</taxon>
        <taxon>eudicotyledons</taxon>
        <taxon>Gunneridae</taxon>
        <taxon>Pentapetalae</taxon>
        <taxon>asterids</taxon>
        <taxon>lamiids</taxon>
        <taxon>Lamiales</taxon>
        <taxon>Oleaceae</taxon>
        <taxon>Forsythieae</taxon>
        <taxon>Forsythia</taxon>
    </lineage>
</organism>
<feature type="region of interest" description="Disordered" evidence="1">
    <location>
        <begin position="1"/>
        <end position="28"/>
    </location>
</feature>
<dbReference type="Proteomes" id="UP001604277">
    <property type="component" value="Unassembled WGS sequence"/>
</dbReference>
<sequence>MEESISDILIADKDESGSENPKLKSQPYPSLPTRVYKLLGDVKLEFNDSHATYDEGTYKRVLDLDSARVKVEYSANEDFYVREYFALNPDQVLAIRFLEMNRLI</sequence>
<dbReference type="Pfam" id="PF14498">
    <property type="entry name" value="Glyco_hyd_65N_2"/>
    <property type="match status" value="1"/>
</dbReference>
<dbReference type="PANTHER" id="PTHR31084:SF0">
    <property type="entry name" value="ALPHA-L-FUCOSIDASE 2"/>
    <property type="match status" value="1"/>
</dbReference>
<accession>A0ABD1RHU0</accession>
<protein>
    <submittedName>
        <fullName evidence="3">Alpha-L-fucosidase 2</fullName>
    </submittedName>
</protein>
<comment type="caution">
    <text evidence="3">The sequence shown here is derived from an EMBL/GenBank/DDBJ whole genome shotgun (WGS) entry which is preliminary data.</text>
</comment>
<name>A0ABD1RHU0_9LAMI</name>
<evidence type="ECO:0000313" key="3">
    <source>
        <dbReference type="EMBL" id="KAL2487571.1"/>
    </source>
</evidence>
<gene>
    <name evidence="3" type="ORF">Fot_40863</name>
</gene>
<dbReference type="InterPro" id="IPR027414">
    <property type="entry name" value="GH95_N_dom"/>
</dbReference>
<dbReference type="Gene3D" id="2.70.98.50">
    <property type="entry name" value="putative glycoside hydrolase family protein from bacillus halodurans"/>
    <property type="match status" value="1"/>
</dbReference>
<feature type="domain" description="Glycosyl hydrolase family 95 N-terminal" evidence="2">
    <location>
        <begin position="5"/>
        <end position="97"/>
    </location>
</feature>
<keyword evidence="4" id="KW-1185">Reference proteome</keyword>
<dbReference type="PANTHER" id="PTHR31084">
    <property type="entry name" value="ALPHA-L-FUCOSIDASE 2"/>
    <property type="match status" value="1"/>
</dbReference>